<dbReference type="UniPathway" id="UPA00262">
    <property type="reaction ID" value="UER00222"/>
</dbReference>
<dbReference type="NCBIfam" id="TIGR01470">
    <property type="entry name" value="cysG_Nterm"/>
    <property type="match status" value="1"/>
</dbReference>
<dbReference type="GO" id="GO:0019354">
    <property type="term" value="P:siroheme biosynthetic process"/>
    <property type="evidence" value="ECO:0007669"/>
    <property type="project" value="UniProtKB-UniPathway"/>
</dbReference>
<protein>
    <recommendedName>
        <fullName evidence="2">precorrin-2 dehydrogenase</fullName>
        <ecNumber evidence="2">1.3.1.76</ecNumber>
    </recommendedName>
</protein>
<dbReference type="EC" id="1.3.1.76" evidence="2"/>
<evidence type="ECO:0000313" key="8">
    <source>
        <dbReference type="EMBL" id="PWJ43030.1"/>
    </source>
</evidence>
<sequence length="198" mass="22591">MEQNPLYPVFLKLDRLKMLIIGAGVVGHEKLFFILKNSPNPNIKIVSKEVSTDVTDLIAEKKVAIEVEERAWEEKDIQEAQIILAATNDRATNLEIYEVAKKYDKIINVADTPDLCDFYLGSVVTRGNLKVGISTNGKSPTFAKRLREILEEGLPHETNELLDHLEYFRNQLRGDFEHKVKELNELTASLKLKNKDKE</sequence>
<dbReference type="AlphaFoldDB" id="A0A315ZCI8"/>
<keyword evidence="4" id="KW-0520">NAD</keyword>
<dbReference type="InterPro" id="IPR036291">
    <property type="entry name" value="NAD(P)-bd_dom_sf"/>
</dbReference>
<dbReference type="PANTHER" id="PTHR35330:SF1">
    <property type="entry name" value="SIROHEME BIOSYNTHESIS PROTEIN MET8"/>
    <property type="match status" value="1"/>
</dbReference>
<gene>
    <name evidence="8" type="ORF">BC781_102577</name>
</gene>
<dbReference type="InterPro" id="IPR028281">
    <property type="entry name" value="Sirohaem_synthase_central"/>
</dbReference>
<comment type="pathway">
    <text evidence="1">Porphyrin-containing compound metabolism; siroheme biosynthesis; sirohydrochlorin from precorrin-2: step 1/1.</text>
</comment>
<dbReference type="SUPFAM" id="SSF51735">
    <property type="entry name" value="NAD(P)-binding Rossmann-fold domains"/>
    <property type="match status" value="1"/>
</dbReference>
<reference evidence="8 9" key="1">
    <citation type="submission" date="2018-03" db="EMBL/GenBank/DDBJ databases">
        <title>Genomic Encyclopedia of Archaeal and Bacterial Type Strains, Phase II (KMG-II): from individual species to whole genera.</title>
        <authorList>
            <person name="Goeker M."/>
        </authorList>
    </citation>
    <scope>NUCLEOTIDE SEQUENCE [LARGE SCALE GENOMIC DNA]</scope>
    <source>
        <strain evidence="8 9">DSM 28229</strain>
    </source>
</reference>
<dbReference type="Gene3D" id="3.40.50.720">
    <property type="entry name" value="NAD(P)-binding Rossmann-like Domain"/>
    <property type="match status" value="1"/>
</dbReference>
<dbReference type="EMBL" id="QGDO01000002">
    <property type="protein sequence ID" value="PWJ43030.1"/>
    <property type="molecule type" value="Genomic_DNA"/>
</dbReference>
<dbReference type="SUPFAM" id="SSF75615">
    <property type="entry name" value="Siroheme synthase middle domains-like"/>
    <property type="match status" value="1"/>
</dbReference>
<dbReference type="GO" id="GO:0043115">
    <property type="term" value="F:precorrin-2 dehydrogenase activity"/>
    <property type="evidence" value="ECO:0007669"/>
    <property type="project" value="UniProtKB-EC"/>
</dbReference>
<comment type="caution">
    <text evidence="8">The sequence shown here is derived from an EMBL/GenBank/DDBJ whole genome shotgun (WGS) entry which is preliminary data.</text>
</comment>
<evidence type="ECO:0000256" key="3">
    <source>
        <dbReference type="ARBA" id="ARBA00023002"/>
    </source>
</evidence>
<dbReference type="Proteomes" id="UP000245535">
    <property type="component" value="Unassembled WGS sequence"/>
</dbReference>
<evidence type="ECO:0000256" key="6">
    <source>
        <dbReference type="ARBA" id="ARBA00047561"/>
    </source>
</evidence>
<dbReference type="RefSeq" id="WP_109617228.1">
    <property type="nucleotide sequence ID" value="NZ_QGDO01000002.1"/>
</dbReference>
<name>A0A315ZCI8_SEDFL</name>
<accession>A0A315ZCI8</accession>
<evidence type="ECO:0000256" key="2">
    <source>
        <dbReference type="ARBA" id="ARBA00012400"/>
    </source>
</evidence>
<keyword evidence="3" id="KW-0560">Oxidoreductase</keyword>
<evidence type="ECO:0000256" key="4">
    <source>
        <dbReference type="ARBA" id="ARBA00023027"/>
    </source>
</evidence>
<dbReference type="Pfam" id="PF13241">
    <property type="entry name" value="NAD_binding_7"/>
    <property type="match status" value="1"/>
</dbReference>
<dbReference type="InterPro" id="IPR006367">
    <property type="entry name" value="Sirohaem_synthase_N"/>
</dbReference>
<evidence type="ECO:0000256" key="1">
    <source>
        <dbReference type="ARBA" id="ARBA00005010"/>
    </source>
</evidence>
<dbReference type="PANTHER" id="PTHR35330">
    <property type="entry name" value="SIROHEME BIOSYNTHESIS PROTEIN MET8"/>
    <property type="match status" value="1"/>
</dbReference>
<proteinExistence type="predicted"/>
<keyword evidence="5" id="KW-0627">Porphyrin biosynthesis</keyword>
<evidence type="ECO:0000313" key="9">
    <source>
        <dbReference type="Proteomes" id="UP000245535"/>
    </source>
</evidence>
<evidence type="ECO:0000259" key="7">
    <source>
        <dbReference type="Pfam" id="PF14824"/>
    </source>
</evidence>
<comment type="catalytic activity">
    <reaction evidence="6">
        <text>precorrin-2 + NAD(+) = sirohydrochlorin + NADH + 2 H(+)</text>
        <dbReference type="Rhea" id="RHEA:15613"/>
        <dbReference type="ChEBI" id="CHEBI:15378"/>
        <dbReference type="ChEBI" id="CHEBI:57540"/>
        <dbReference type="ChEBI" id="CHEBI:57945"/>
        <dbReference type="ChEBI" id="CHEBI:58351"/>
        <dbReference type="ChEBI" id="CHEBI:58827"/>
        <dbReference type="EC" id="1.3.1.76"/>
    </reaction>
</comment>
<organism evidence="8 9">
    <name type="scientific">Sediminitomix flava</name>
    <dbReference type="NCBI Taxonomy" id="379075"/>
    <lineage>
        <taxon>Bacteria</taxon>
        <taxon>Pseudomonadati</taxon>
        <taxon>Bacteroidota</taxon>
        <taxon>Cytophagia</taxon>
        <taxon>Cytophagales</taxon>
        <taxon>Flammeovirgaceae</taxon>
        <taxon>Sediminitomix</taxon>
    </lineage>
</organism>
<dbReference type="InterPro" id="IPR028161">
    <property type="entry name" value="Met8-like"/>
</dbReference>
<dbReference type="GO" id="GO:0004325">
    <property type="term" value="F:ferrochelatase activity"/>
    <property type="evidence" value="ECO:0007669"/>
    <property type="project" value="InterPro"/>
</dbReference>
<dbReference type="Gene3D" id="3.30.160.110">
    <property type="entry name" value="Siroheme synthase, domain 2"/>
    <property type="match status" value="1"/>
</dbReference>
<dbReference type="Pfam" id="PF14824">
    <property type="entry name" value="Sirohm_synth_M"/>
    <property type="match status" value="1"/>
</dbReference>
<dbReference type="OrthoDB" id="45564at2"/>
<evidence type="ECO:0000256" key="5">
    <source>
        <dbReference type="ARBA" id="ARBA00023244"/>
    </source>
</evidence>
<keyword evidence="9" id="KW-1185">Reference proteome</keyword>
<feature type="domain" description="Siroheme synthase central" evidence="7">
    <location>
        <begin position="126"/>
        <end position="151"/>
    </location>
</feature>